<dbReference type="Pfam" id="PF03775">
    <property type="entry name" value="MinC_C"/>
    <property type="match status" value="1"/>
</dbReference>
<dbReference type="GO" id="GO:0000917">
    <property type="term" value="P:division septum assembly"/>
    <property type="evidence" value="ECO:0007669"/>
    <property type="project" value="UniProtKB-KW"/>
</dbReference>
<dbReference type="PANTHER" id="PTHR34108:SF1">
    <property type="entry name" value="SEPTUM SITE-DETERMINING PROTEIN MINC"/>
    <property type="match status" value="1"/>
</dbReference>
<organism evidence="9 10">
    <name type="scientific">Gracilibacillus halophilus YIM-C55.5</name>
    <dbReference type="NCBI Taxonomy" id="1308866"/>
    <lineage>
        <taxon>Bacteria</taxon>
        <taxon>Bacillati</taxon>
        <taxon>Bacillota</taxon>
        <taxon>Bacilli</taxon>
        <taxon>Bacillales</taxon>
        <taxon>Bacillaceae</taxon>
        <taxon>Gracilibacillus</taxon>
    </lineage>
</organism>
<dbReference type="GO" id="GO:1901891">
    <property type="term" value="P:regulation of cell septum assembly"/>
    <property type="evidence" value="ECO:0007669"/>
    <property type="project" value="InterPro"/>
</dbReference>
<name>N4WFA7_9BACI</name>
<dbReference type="NCBIfam" id="TIGR01222">
    <property type="entry name" value="minC"/>
    <property type="match status" value="1"/>
</dbReference>
<protein>
    <recommendedName>
        <fullName evidence="6">Probable septum site-determining protein MinC</fullName>
    </recommendedName>
</protein>
<reference evidence="9 10" key="1">
    <citation type="submission" date="2013-03" db="EMBL/GenBank/DDBJ databases">
        <title>Draft genome sequence of Gracibacillus halophilus YIM-C55.5, a moderately halophilic and thermophilic organism from the Xiaochaidamu salt lake.</title>
        <authorList>
            <person name="Sugumar T."/>
            <person name="Polireddy D.R."/>
            <person name="Antony A."/>
            <person name="Madhava Y.R."/>
            <person name="Sivakumar N."/>
        </authorList>
    </citation>
    <scope>NUCLEOTIDE SEQUENCE [LARGE SCALE GENOMIC DNA]</scope>
    <source>
        <strain evidence="9 10">YIM-C55.5</strain>
    </source>
</reference>
<dbReference type="AlphaFoldDB" id="N4WFA7"/>
<evidence type="ECO:0000256" key="1">
    <source>
        <dbReference type="ARBA" id="ARBA00006291"/>
    </source>
</evidence>
<dbReference type="GO" id="GO:0000902">
    <property type="term" value="P:cell morphogenesis"/>
    <property type="evidence" value="ECO:0007669"/>
    <property type="project" value="InterPro"/>
</dbReference>
<evidence type="ECO:0000256" key="4">
    <source>
        <dbReference type="ARBA" id="ARBA00023306"/>
    </source>
</evidence>
<sequence length="226" mass="24995">MTKQFVTIKGTRDGLTLILDDTCAFEDLLGELERVLTANDIEGDEPMVTVTVKIGNRYVTQKQEDQLRETIRKQKKLVVEEITSNVILKEKALQWKEESEVRLHQKIVRSGQVLEVTGDLLLVGDVNPGGKVVASGNIFVMGNLRGIAHAGVKGNKDTIIAASLMAPSQLRIAEVISRSPDHDTEGVPMECGYIDTSKDQIVMDQLARLAKTRSIMNAFERRVSHG</sequence>
<dbReference type="RefSeq" id="WP_003464251.1">
    <property type="nucleotide sequence ID" value="NZ_APML01000010.1"/>
</dbReference>
<evidence type="ECO:0000313" key="10">
    <source>
        <dbReference type="Proteomes" id="UP000012283"/>
    </source>
</evidence>
<comment type="function">
    <text evidence="6">Cell division inhibitor that blocks the formation of polar Z ring septums. Rapidly oscillates between the poles of the cell to destabilize FtsZ filaments that have formed before they mature into polar Z rings. Prevents FtsZ polymerization.</text>
</comment>
<comment type="caution">
    <text evidence="9">The sequence shown here is derived from an EMBL/GenBank/DDBJ whole genome shotgun (WGS) entry which is preliminary data.</text>
</comment>
<dbReference type="InterPro" id="IPR055219">
    <property type="entry name" value="MinC_N_1"/>
</dbReference>
<dbReference type="InterPro" id="IPR013033">
    <property type="entry name" value="MinC"/>
</dbReference>
<comment type="subunit">
    <text evidence="5 6">Interacts with MinD and FtsZ.</text>
</comment>
<feature type="domain" description="Septum formation inhibitor MinC C-terminal" evidence="7">
    <location>
        <begin position="104"/>
        <end position="203"/>
    </location>
</feature>
<feature type="domain" description="Septum site-determining protein MinC N-terminal" evidence="8">
    <location>
        <begin position="6"/>
        <end position="82"/>
    </location>
</feature>
<dbReference type="HAMAP" id="MF_00267">
    <property type="entry name" value="MinC"/>
    <property type="match status" value="1"/>
</dbReference>
<dbReference type="InterPro" id="IPR016098">
    <property type="entry name" value="CAP/MinC_C"/>
</dbReference>
<dbReference type="SUPFAM" id="SSF63848">
    <property type="entry name" value="Cell-division inhibitor MinC, C-terminal domain"/>
    <property type="match status" value="1"/>
</dbReference>
<dbReference type="InterPro" id="IPR005526">
    <property type="entry name" value="Septum_form_inhib_MinC_C"/>
</dbReference>
<evidence type="ECO:0000259" key="8">
    <source>
        <dbReference type="Pfam" id="PF22642"/>
    </source>
</evidence>
<dbReference type="PATRIC" id="fig|1308866.3.peg.575"/>
<keyword evidence="2 6" id="KW-0132">Cell division</keyword>
<dbReference type="EMBL" id="APML01000010">
    <property type="protein sequence ID" value="ENH97954.1"/>
    <property type="molecule type" value="Genomic_DNA"/>
</dbReference>
<evidence type="ECO:0000256" key="3">
    <source>
        <dbReference type="ARBA" id="ARBA00023210"/>
    </source>
</evidence>
<dbReference type="Gene3D" id="2.160.20.70">
    <property type="match status" value="1"/>
</dbReference>
<dbReference type="eggNOG" id="COG0850">
    <property type="taxonomic scope" value="Bacteria"/>
</dbReference>
<gene>
    <name evidence="6 9" type="primary">minC</name>
    <name evidence="9" type="ORF">J416_02831</name>
</gene>
<keyword evidence="10" id="KW-1185">Reference proteome</keyword>
<dbReference type="Gene3D" id="3.30.160.540">
    <property type="match status" value="1"/>
</dbReference>
<evidence type="ECO:0000259" key="7">
    <source>
        <dbReference type="Pfam" id="PF03775"/>
    </source>
</evidence>
<evidence type="ECO:0000256" key="2">
    <source>
        <dbReference type="ARBA" id="ARBA00022618"/>
    </source>
</evidence>
<keyword evidence="4 6" id="KW-0131">Cell cycle</keyword>
<evidence type="ECO:0000313" key="9">
    <source>
        <dbReference type="EMBL" id="ENH97954.1"/>
    </source>
</evidence>
<dbReference type="Proteomes" id="UP000012283">
    <property type="component" value="Unassembled WGS sequence"/>
</dbReference>
<dbReference type="InterPro" id="IPR036145">
    <property type="entry name" value="MinC_C_sf"/>
</dbReference>
<evidence type="ECO:0000256" key="5">
    <source>
        <dbReference type="ARBA" id="ARBA00046874"/>
    </source>
</evidence>
<dbReference type="Pfam" id="PF22642">
    <property type="entry name" value="MinC_N_1"/>
    <property type="match status" value="1"/>
</dbReference>
<proteinExistence type="inferred from homology"/>
<dbReference type="STRING" id="1308866.J416_02831"/>
<evidence type="ECO:0000256" key="6">
    <source>
        <dbReference type="HAMAP-Rule" id="MF_00267"/>
    </source>
</evidence>
<comment type="similarity">
    <text evidence="1 6">Belongs to the MinC family.</text>
</comment>
<accession>N4WFA7</accession>
<dbReference type="PANTHER" id="PTHR34108">
    <property type="entry name" value="SEPTUM SITE-DETERMINING PROTEIN MINC"/>
    <property type="match status" value="1"/>
</dbReference>
<keyword evidence="3 6" id="KW-0717">Septation</keyword>